<keyword evidence="1" id="KW-1185">Reference proteome</keyword>
<evidence type="ECO:0000313" key="1">
    <source>
        <dbReference type="Proteomes" id="UP000095281"/>
    </source>
</evidence>
<dbReference type="SUPFAM" id="SSF48371">
    <property type="entry name" value="ARM repeat"/>
    <property type="match status" value="1"/>
</dbReference>
<dbReference type="Proteomes" id="UP000095281">
    <property type="component" value="Unplaced"/>
</dbReference>
<sequence>MQNNSSIPIKSASVPSLHFKHGSESYFSWIEPRLLKTIIDLCTNRTPFESLNEYLPQLDVLLIRNTIVEQRRLAGSLWSVYSELLRAAPKDTKIDLDHFMLALSSSVSGEFEHSLIKNSLDSVVELAETIGFSFALISPSLNLLILNNENIPKALCWKTLRKLNDSLPNGASLLNEHFETICNKFFEYFGENEEKVLNSEEALELAELISSLIRSFAPILQIPTLLKIQQKVCLTVLSPYPWIGAIKLLNALLENNNEGIPVPIQVASNIFFREYISESTEFKEQIIKGRALCQIYKRPKRLFLGQSKEKNEENKEAGNEVEAVIV</sequence>
<evidence type="ECO:0000313" key="2">
    <source>
        <dbReference type="WBParaSite" id="MhA1_Contig436.frz3.gene7"/>
    </source>
</evidence>
<proteinExistence type="predicted"/>
<organism evidence="1 2">
    <name type="scientific">Meloidogyne hapla</name>
    <name type="common">Root-knot nematode worm</name>
    <dbReference type="NCBI Taxonomy" id="6305"/>
    <lineage>
        <taxon>Eukaryota</taxon>
        <taxon>Metazoa</taxon>
        <taxon>Ecdysozoa</taxon>
        <taxon>Nematoda</taxon>
        <taxon>Chromadorea</taxon>
        <taxon>Rhabditida</taxon>
        <taxon>Tylenchina</taxon>
        <taxon>Tylenchomorpha</taxon>
        <taxon>Tylenchoidea</taxon>
        <taxon>Meloidogynidae</taxon>
        <taxon>Meloidogyninae</taxon>
        <taxon>Meloidogyne</taxon>
    </lineage>
</organism>
<dbReference type="InterPro" id="IPR016024">
    <property type="entry name" value="ARM-type_fold"/>
</dbReference>
<protein>
    <submittedName>
        <fullName evidence="2">Uncharacterized protein</fullName>
    </submittedName>
</protein>
<dbReference type="AlphaFoldDB" id="A0A1I8BQJ5"/>
<accession>A0A1I8BQJ5</accession>
<dbReference type="WBParaSite" id="MhA1_Contig436.frz3.gene7">
    <property type="protein sequence ID" value="MhA1_Contig436.frz3.gene7"/>
    <property type="gene ID" value="MhA1_Contig436.frz3.gene7"/>
</dbReference>
<reference evidence="2" key="1">
    <citation type="submission" date="2016-11" db="UniProtKB">
        <authorList>
            <consortium name="WormBaseParasite"/>
        </authorList>
    </citation>
    <scope>IDENTIFICATION</scope>
</reference>
<name>A0A1I8BQJ5_MELHA</name>